<proteinExistence type="predicted"/>
<evidence type="ECO:0000313" key="1">
    <source>
        <dbReference type="EMBL" id="MCQ8895788.1"/>
    </source>
</evidence>
<dbReference type="Proteomes" id="UP001204142">
    <property type="component" value="Unassembled WGS sequence"/>
</dbReference>
<keyword evidence="2" id="KW-1185">Reference proteome</keyword>
<name>A0ABT1WE39_9BURK</name>
<dbReference type="EMBL" id="JANIGO010000001">
    <property type="protein sequence ID" value="MCQ8895788.1"/>
    <property type="molecule type" value="Genomic_DNA"/>
</dbReference>
<evidence type="ECO:0000313" key="2">
    <source>
        <dbReference type="Proteomes" id="UP001204142"/>
    </source>
</evidence>
<protein>
    <submittedName>
        <fullName evidence="1">Uncharacterized protein</fullName>
    </submittedName>
</protein>
<comment type="caution">
    <text evidence="1">The sequence shown here is derived from an EMBL/GenBank/DDBJ whole genome shotgun (WGS) entry which is preliminary data.</text>
</comment>
<gene>
    <name evidence="1" type="ORF">NQT62_04955</name>
</gene>
<reference evidence="1 2" key="1">
    <citation type="submission" date="2022-07" db="EMBL/GenBank/DDBJ databases">
        <authorList>
            <person name="Xamxidin M."/>
            <person name="Wu M."/>
        </authorList>
    </citation>
    <scope>NUCLEOTIDE SEQUENCE [LARGE SCALE GENOMIC DNA]</scope>
    <source>
        <strain evidence="1 2">NBRC 111650</strain>
    </source>
</reference>
<sequence>MKQFDRIRSSFEYLLPLLHSEGECYLAQKIREGCAVIDDIEQGVVSEEKGLRLLKEIHKTMYWAHGGLADFHVWRESAEERAHVNQEIAKRVDFIWGELREN</sequence>
<organism evidence="1 2">
    <name type="scientific">Limnobacter humi</name>
    <dbReference type="NCBI Taxonomy" id="1778671"/>
    <lineage>
        <taxon>Bacteria</taxon>
        <taxon>Pseudomonadati</taxon>
        <taxon>Pseudomonadota</taxon>
        <taxon>Betaproteobacteria</taxon>
        <taxon>Burkholderiales</taxon>
        <taxon>Burkholderiaceae</taxon>
        <taxon>Limnobacter</taxon>
    </lineage>
</organism>
<accession>A0ABT1WE39</accession>
<dbReference type="RefSeq" id="WP_256763496.1">
    <property type="nucleotide sequence ID" value="NZ_JANIGO010000001.1"/>
</dbReference>